<evidence type="ECO:0000313" key="2">
    <source>
        <dbReference type="Proteomes" id="UP000595814"/>
    </source>
</evidence>
<dbReference type="EMBL" id="CP066744">
    <property type="protein sequence ID" value="QQK08006.1"/>
    <property type="molecule type" value="Genomic_DNA"/>
</dbReference>
<proteinExistence type="predicted"/>
<accession>A0AC61MWZ6</accession>
<organism evidence="1 2">
    <name type="scientific">Miniphocaeibacter halophilus</name>
    <dbReference type="NCBI Taxonomy" id="2931922"/>
    <lineage>
        <taxon>Bacteria</taxon>
        <taxon>Bacillati</taxon>
        <taxon>Bacillota</taxon>
        <taxon>Tissierellia</taxon>
        <taxon>Tissierellales</taxon>
        <taxon>Peptoniphilaceae</taxon>
        <taxon>Miniphocaeibacter</taxon>
    </lineage>
</organism>
<evidence type="ECO:0000313" key="1">
    <source>
        <dbReference type="EMBL" id="QQK08006.1"/>
    </source>
</evidence>
<keyword evidence="2" id="KW-1185">Reference proteome</keyword>
<reference evidence="1 2" key="1">
    <citation type="journal article" date="2022" name="Int. J. Syst. Evol. Microbiol.">
        <title>Miniphocaeibacter halophilus sp. nov., an ammonium-tolerant acetate-producing bacterium isolated from a biogas system.</title>
        <authorList>
            <person name="Schnurer A."/>
            <person name="Singh A."/>
            <person name="Bi S."/>
            <person name="Qiao W."/>
            <person name="Westerholm M."/>
        </authorList>
    </citation>
    <scope>NUCLEOTIDE SEQUENCE [LARGE SCALE GENOMIC DNA]</scope>
    <source>
        <strain evidence="1 2">AMB_01</strain>
    </source>
</reference>
<protein>
    <submittedName>
        <fullName evidence="1">Glycosyltransferase</fullName>
    </submittedName>
</protein>
<name>A0AC61MWZ6_9FIRM</name>
<dbReference type="Proteomes" id="UP000595814">
    <property type="component" value="Chromosome"/>
</dbReference>
<sequence>MKVMIASQGYPTKKYPMNGIHQFAYAKALKKHGVDTYVVALDLRSFRRKRKWGYEEKIVDGIKTYAINIPLGNINQKLLCNIGAFFLKRKIDSILNKEKNTDIIHSHFTEPSYSFIKTIKDKKINIPVIVSEHSSSINKEDISHIRKDKLEVAKYVYNNCNELLVGSPFFQERMYKNFGVRPICTPTVANTDVFTLNNYNFNKNIYRVISTGNLKYEKGHRELIKAYGRVFRNINSELIIFGEGEDREVLEELIKEEKINHKVFLKGHKSIEEIAKEYNNGDLFVLASHSETYGKAYIEAMICGLPVVTTRNGGSEHFIQEFNGTIANVLDVNDLANKLEFMYNNRHKFNKKIISGYANRNFSEKASILELKKIYSAVLRGEKYVR</sequence>
<gene>
    <name evidence="1" type="ORF">JFY71_00260</name>
</gene>